<evidence type="ECO:0000256" key="1">
    <source>
        <dbReference type="SAM" id="Phobius"/>
    </source>
</evidence>
<dbReference type="KEGG" id="xop:PXO_03311"/>
<evidence type="ECO:0000313" key="2">
    <source>
        <dbReference type="EMBL" id="ACD61502.1"/>
    </source>
</evidence>
<evidence type="ECO:0000313" key="3">
    <source>
        <dbReference type="Proteomes" id="UP000001740"/>
    </source>
</evidence>
<reference evidence="2 3" key="1">
    <citation type="journal article" date="2008" name="BMC Genomics">
        <title>Genome sequence and rapid evolution of the rice pathogen Xanthomonas oryzae pv. oryzae PXO99A.</title>
        <authorList>
            <person name="Salzberg S.L."/>
            <person name="Sommer D.D."/>
            <person name="Schatz M.C."/>
            <person name="Phillippy A.M."/>
            <person name="Rabinowicz P.D."/>
            <person name="Tsuge S."/>
            <person name="Furutani A."/>
            <person name="Ochiai H."/>
            <person name="Delcher A.L."/>
            <person name="Kelley D."/>
            <person name="Madupu R."/>
            <person name="Puiu D."/>
            <person name="Radune D."/>
            <person name="Shumway M."/>
            <person name="Trapnell C."/>
            <person name="Aparna G."/>
            <person name="Jha G."/>
            <person name="Pandey A."/>
            <person name="Patil P.B."/>
            <person name="Ishihara H."/>
            <person name="Meyer D.F."/>
            <person name="Szurek B."/>
            <person name="Verdier V."/>
            <person name="Koebnik R."/>
            <person name="Dow J.M."/>
            <person name="Ryan R.P."/>
            <person name="Hirata H."/>
            <person name="Tsuyumu S."/>
            <person name="Won Lee S."/>
            <person name="Seo Y.S."/>
            <person name="Sriariyanum M."/>
            <person name="Ronald P.C."/>
            <person name="Sonti R.V."/>
            <person name="Van Sluys M.A."/>
            <person name="Leach J.E."/>
            <person name="White F.F."/>
            <person name="Bogdanove A.J."/>
        </authorList>
    </citation>
    <scope>NUCLEOTIDE SEQUENCE [LARGE SCALE GENOMIC DNA]</scope>
    <source>
        <strain evidence="2 3">PXO99A</strain>
    </source>
</reference>
<keyword evidence="1" id="KW-1133">Transmembrane helix</keyword>
<dbReference type="InterPro" id="IPR004711">
    <property type="entry name" value="Benzoate_Transporter"/>
</dbReference>
<dbReference type="Proteomes" id="UP000001740">
    <property type="component" value="Chromosome"/>
</dbReference>
<dbReference type="GO" id="GO:0005886">
    <property type="term" value="C:plasma membrane"/>
    <property type="evidence" value="ECO:0007669"/>
    <property type="project" value="TreeGrafter"/>
</dbReference>
<dbReference type="EMBL" id="CP000967">
    <property type="protein sequence ID" value="ACD61502.1"/>
    <property type="molecule type" value="Genomic_DNA"/>
</dbReference>
<name>A0A0K0GR83_XANOP</name>
<keyword evidence="1" id="KW-0472">Membrane</keyword>
<feature type="transmembrane region" description="Helical" evidence="1">
    <location>
        <begin position="33"/>
        <end position="64"/>
    </location>
</feature>
<proteinExistence type="predicted"/>
<dbReference type="HOGENOM" id="CLU_168802_0_0_6"/>
<protein>
    <submittedName>
        <fullName evidence="2">Benzoate transporter</fullName>
    </submittedName>
</protein>
<dbReference type="PANTHER" id="PTHR30199">
    <property type="entry name" value="MFS FAMILY TRANSPORTER, PREDICTED SUBSTRATE BENZOATE"/>
    <property type="match status" value="1"/>
</dbReference>
<dbReference type="eggNOG" id="COG3135">
    <property type="taxonomic scope" value="Bacteria"/>
</dbReference>
<dbReference type="Pfam" id="PF03594">
    <property type="entry name" value="BenE"/>
    <property type="match status" value="1"/>
</dbReference>
<gene>
    <name evidence="2" type="ordered locus">PXO_03311</name>
</gene>
<dbReference type="AlphaFoldDB" id="A0A0K0GR83"/>
<sequence length="70" mass="7041">MVMAIAGIALLDTIGNRLTAALRADSEREAALITFLVTASGLTLGGIGAAFWGLAAGTITLLALRSKTAP</sequence>
<keyword evidence="1" id="KW-0812">Transmembrane</keyword>
<dbReference type="PANTHER" id="PTHR30199:SF0">
    <property type="entry name" value="INNER MEMBRANE PROTEIN YDCO"/>
    <property type="match status" value="1"/>
</dbReference>
<dbReference type="GO" id="GO:0042925">
    <property type="term" value="F:benzoate transmembrane transporter activity"/>
    <property type="evidence" value="ECO:0007669"/>
    <property type="project" value="InterPro"/>
</dbReference>
<accession>A0A0K0GR83</accession>
<organism evidence="2 3">
    <name type="scientific">Xanthomonas oryzae pv. oryzae (strain PXO99A)</name>
    <dbReference type="NCBI Taxonomy" id="360094"/>
    <lineage>
        <taxon>Bacteria</taxon>
        <taxon>Pseudomonadati</taxon>
        <taxon>Pseudomonadota</taxon>
        <taxon>Gammaproteobacteria</taxon>
        <taxon>Lysobacterales</taxon>
        <taxon>Lysobacteraceae</taxon>
        <taxon>Xanthomonas</taxon>
    </lineage>
</organism>